<sequence length="146" mass="15851">MYHALRLVSAIFLAVAATGVSQSRAESPSFSTPSGNILCYVPVHLGSFDAEADLFCHIFSADWTPPSEEFCDLDRTATIALGPKGNPSESMFCHGDVFWPVPTPVVSYGSSWSVLGYRCEIAESGVTCVNRDGHGFEIARRGRKLF</sequence>
<keyword evidence="1" id="KW-0732">Signal</keyword>
<evidence type="ECO:0000313" key="2">
    <source>
        <dbReference type="EMBL" id="MBK4216506.1"/>
    </source>
</evidence>
<keyword evidence="3" id="KW-1185">Reference proteome</keyword>
<gene>
    <name evidence="2" type="ORF">JJJ17_11265</name>
</gene>
<proteinExistence type="predicted"/>
<organism evidence="2 3">
    <name type="scientific">Paracoccus caeni</name>
    <dbReference type="NCBI Taxonomy" id="657651"/>
    <lineage>
        <taxon>Bacteria</taxon>
        <taxon>Pseudomonadati</taxon>
        <taxon>Pseudomonadota</taxon>
        <taxon>Alphaproteobacteria</taxon>
        <taxon>Rhodobacterales</taxon>
        <taxon>Paracoccaceae</taxon>
        <taxon>Paracoccus</taxon>
    </lineage>
</organism>
<dbReference type="AlphaFoldDB" id="A0A934SGC0"/>
<evidence type="ECO:0000313" key="3">
    <source>
        <dbReference type="Proteomes" id="UP000640485"/>
    </source>
</evidence>
<dbReference type="InterPro" id="IPR046576">
    <property type="entry name" value="DUF6636"/>
</dbReference>
<reference evidence="2" key="1">
    <citation type="submission" date="2021-01" db="EMBL/GenBank/DDBJ databases">
        <title>Paracoccus amoyensis sp. nov., isolated from the surface seawater along the coast of Xiamen Island, China.</title>
        <authorList>
            <person name="Lyu L."/>
        </authorList>
    </citation>
    <scope>NUCLEOTIDE SEQUENCE</scope>
    <source>
        <strain evidence="2">MJ17</strain>
    </source>
</reference>
<feature type="chain" id="PRO_5037543623" evidence="1">
    <location>
        <begin position="26"/>
        <end position="146"/>
    </location>
</feature>
<protein>
    <submittedName>
        <fullName evidence="2">Uncharacterized protein</fullName>
    </submittedName>
</protein>
<name>A0A934SGC0_9RHOB</name>
<feature type="signal peptide" evidence="1">
    <location>
        <begin position="1"/>
        <end position="25"/>
    </location>
</feature>
<accession>A0A934SGC0</accession>
<comment type="caution">
    <text evidence="2">The sequence shown here is derived from an EMBL/GenBank/DDBJ whole genome shotgun (WGS) entry which is preliminary data.</text>
</comment>
<dbReference type="EMBL" id="JAEPRQ010000003">
    <property type="protein sequence ID" value="MBK4216506.1"/>
    <property type="molecule type" value="Genomic_DNA"/>
</dbReference>
<dbReference type="Pfam" id="PF20341">
    <property type="entry name" value="DUF6636"/>
    <property type="match status" value="1"/>
</dbReference>
<dbReference type="RefSeq" id="WP_200686416.1">
    <property type="nucleotide sequence ID" value="NZ_JAEPRQ010000003.1"/>
</dbReference>
<evidence type="ECO:0000256" key="1">
    <source>
        <dbReference type="SAM" id="SignalP"/>
    </source>
</evidence>
<dbReference type="Proteomes" id="UP000640485">
    <property type="component" value="Unassembled WGS sequence"/>
</dbReference>